<name>A0ACC0W065_9STRA</name>
<reference evidence="1 2" key="1">
    <citation type="journal article" date="2022" name="bioRxiv">
        <title>The genome of the oomycete Peronosclerospora sorghi, a cosmopolitan pathogen of maize and sorghum, is inflated with dispersed pseudogenes.</title>
        <authorList>
            <person name="Fletcher K."/>
            <person name="Martin F."/>
            <person name="Isakeit T."/>
            <person name="Cavanaugh K."/>
            <person name="Magill C."/>
            <person name="Michelmore R."/>
        </authorList>
    </citation>
    <scope>NUCLEOTIDE SEQUENCE [LARGE SCALE GENOMIC DNA]</scope>
    <source>
        <strain evidence="1">P6</strain>
    </source>
</reference>
<accession>A0ACC0W065</accession>
<dbReference type="EMBL" id="CM047584">
    <property type="protein sequence ID" value="KAI9911726.1"/>
    <property type="molecule type" value="Genomic_DNA"/>
</dbReference>
<comment type="caution">
    <text evidence="1">The sequence shown here is derived from an EMBL/GenBank/DDBJ whole genome shotgun (WGS) entry which is preliminary data.</text>
</comment>
<gene>
    <name evidence="1" type="ORF">PsorP6_009175</name>
</gene>
<evidence type="ECO:0000313" key="2">
    <source>
        <dbReference type="Proteomes" id="UP001163321"/>
    </source>
</evidence>
<organism evidence="1 2">
    <name type="scientific">Peronosclerospora sorghi</name>
    <dbReference type="NCBI Taxonomy" id="230839"/>
    <lineage>
        <taxon>Eukaryota</taxon>
        <taxon>Sar</taxon>
        <taxon>Stramenopiles</taxon>
        <taxon>Oomycota</taxon>
        <taxon>Peronosporomycetes</taxon>
        <taxon>Peronosporales</taxon>
        <taxon>Peronosporaceae</taxon>
        <taxon>Peronosclerospora</taxon>
    </lineage>
</organism>
<proteinExistence type="predicted"/>
<sequence length="112" mass="13147">MYLRDDLRKDSIVQNIINVMYLILKRETQLDIPLVTYRTRCVHCYHVLLGVGDRHADNVILTKDGILFHIDYGFILGKDPKPLQPPMRLDHYMIEALVGTQTQQFEQFRNCS</sequence>
<keyword evidence="2" id="KW-1185">Reference proteome</keyword>
<dbReference type="Proteomes" id="UP001163321">
    <property type="component" value="Chromosome 5"/>
</dbReference>
<evidence type="ECO:0000313" key="1">
    <source>
        <dbReference type="EMBL" id="KAI9911726.1"/>
    </source>
</evidence>
<protein>
    <submittedName>
        <fullName evidence="1">Uncharacterized protein</fullName>
    </submittedName>
</protein>